<evidence type="ECO:0000313" key="2">
    <source>
        <dbReference type="Proteomes" id="UP001187415"/>
    </source>
</evidence>
<reference evidence="1" key="1">
    <citation type="submission" date="2023-07" db="EMBL/GenBank/DDBJ databases">
        <title>Chromosome-level Genome Assembly of Striped Snakehead (Channa striata).</title>
        <authorList>
            <person name="Liu H."/>
        </authorList>
    </citation>
    <scope>NUCLEOTIDE SEQUENCE</scope>
    <source>
        <strain evidence="1">Gz</strain>
        <tissue evidence="1">Muscle</tissue>
    </source>
</reference>
<dbReference type="AlphaFoldDB" id="A0AA88SD45"/>
<name>A0AA88SD45_CHASR</name>
<sequence>METKVLGSTEQELQSQFVGLGKHSADDPQPAKGLAVSSVLEECEVDSESPSEGADTLVMGAAAWTAAEDTLFGHPMCVKSWGRC</sequence>
<organism evidence="1 2">
    <name type="scientific">Channa striata</name>
    <name type="common">Snakehead murrel</name>
    <name type="synonym">Ophicephalus striatus</name>
    <dbReference type="NCBI Taxonomy" id="64152"/>
    <lineage>
        <taxon>Eukaryota</taxon>
        <taxon>Metazoa</taxon>
        <taxon>Chordata</taxon>
        <taxon>Craniata</taxon>
        <taxon>Vertebrata</taxon>
        <taxon>Euteleostomi</taxon>
        <taxon>Actinopterygii</taxon>
        <taxon>Neopterygii</taxon>
        <taxon>Teleostei</taxon>
        <taxon>Neoteleostei</taxon>
        <taxon>Acanthomorphata</taxon>
        <taxon>Anabantaria</taxon>
        <taxon>Anabantiformes</taxon>
        <taxon>Channoidei</taxon>
        <taxon>Channidae</taxon>
        <taxon>Channa</taxon>
    </lineage>
</organism>
<dbReference type="EMBL" id="JAUPFM010000013">
    <property type="protein sequence ID" value="KAK2832986.1"/>
    <property type="molecule type" value="Genomic_DNA"/>
</dbReference>
<keyword evidence="2" id="KW-1185">Reference proteome</keyword>
<comment type="caution">
    <text evidence="1">The sequence shown here is derived from an EMBL/GenBank/DDBJ whole genome shotgun (WGS) entry which is preliminary data.</text>
</comment>
<evidence type="ECO:0000313" key="1">
    <source>
        <dbReference type="EMBL" id="KAK2832986.1"/>
    </source>
</evidence>
<dbReference type="Proteomes" id="UP001187415">
    <property type="component" value="Unassembled WGS sequence"/>
</dbReference>
<proteinExistence type="predicted"/>
<gene>
    <name evidence="1" type="ORF">Q5P01_016875</name>
</gene>
<accession>A0AA88SD45</accession>
<protein>
    <submittedName>
        <fullName evidence="1">Uncharacterized protein</fullName>
    </submittedName>
</protein>